<accession>A0A2M9DD23</accession>
<dbReference type="Proteomes" id="UP000187266">
    <property type="component" value="Chromosome"/>
</dbReference>
<reference evidence="2 3" key="1">
    <citation type="submission" date="2017-01" db="EMBL/GenBank/DDBJ databases">
        <title>Genomic analysis of Xuhuaishuia manganoxidans DY6-4.</title>
        <authorList>
            <person name="Wang X."/>
        </authorList>
    </citation>
    <scope>NUCLEOTIDE SEQUENCE [LARGE SCALE GENOMIC DNA]</scope>
    <source>
        <strain evidence="2 3">DY6-4</strain>
    </source>
</reference>
<dbReference type="EMBL" id="CP019124">
    <property type="protein sequence ID" value="APX89642.1"/>
    <property type="molecule type" value="Genomic_DNA"/>
</dbReference>
<evidence type="ECO:0000313" key="3">
    <source>
        <dbReference type="Proteomes" id="UP000187266"/>
    </source>
</evidence>
<dbReference type="OrthoDB" id="7872079at2"/>
<evidence type="ECO:0000256" key="1">
    <source>
        <dbReference type="SAM" id="MobiDB-lite"/>
    </source>
</evidence>
<name>A0A1U7DI33_9RHOB</name>
<protein>
    <submittedName>
        <fullName evidence="2">Uncharacterized protein</fullName>
    </submittedName>
</protein>
<evidence type="ECO:0000313" key="2">
    <source>
        <dbReference type="EMBL" id="APX89642.1"/>
    </source>
</evidence>
<keyword evidence="3" id="KW-1185">Reference proteome</keyword>
<proteinExistence type="predicted"/>
<dbReference type="AlphaFoldDB" id="A0A1U7DI33"/>
<feature type="compositionally biased region" description="Low complexity" evidence="1">
    <location>
        <begin position="125"/>
        <end position="140"/>
    </location>
</feature>
<feature type="region of interest" description="Disordered" evidence="1">
    <location>
        <begin position="108"/>
        <end position="147"/>
    </location>
</feature>
<gene>
    <name evidence="2" type="ORF">BV394_07880</name>
</gene>
<accession>A0A1U7DI33</accession>
<feature type="region of interest" description="Disordered" evidence="1">
    <location>
        <begin position="1"/>
        <end position="30"/>
    </location>
</feature>
<sequence length="147" mass="16120">MTKFLNPALAASKASRKKRQQAEETPDTAATARAMATLRRSLNKQVKKADNEERLRDKAIGDTMPDFIAAMDEEVLAPFFFSLERLATAPNRRRIASHPLRPEIVDEMHAEADEEEAAEAEEAAKANAATRKAETAKASAQEASPEA</sequence>
<dbReference type="RefSeq" id="WP_076979665.1">
    <property type="nucleotide sequence ID" value="NZ_CP019124.1"/>
</dbReference>
<organism evidence="2 3">
    <name type="scientific">Brevirhabdus pacifica</name>
    <dbReference type="NCBI Taxonomy" id="1267768"/>
    <lineage>
        <taxon>Bacteria</taxon>
        <taxon>Pseudomonadati</taxon>
        <taxon>Pseudomonadota</taxon>
        <taxon>Alphaproteobacteria</taxon>
        <taxon>Rhodobacterales</taxon>
        <taxon>Paracoccaceae</taxon>
        <taxon>Brevirhabdus</taxon>
    </lineage>
</organism>
<feature type="compositionally biased region" description="Acidic residues" evidence="1">
    <location>
        <begin position="112"/>
        <end position="121"/>
    </location>
</feature>